<organism evidence="3 4">
    <name type="scientific">SAR86 cluster bacterium</name>
    <dbReference type="NCBI Taxonomy" id="2030880"/>
    <lineage>
        <taxon>Bacteria</taxon>
        <taxon>Pseudomonadati</taxon>
        <taxon>Pseudomonadota</taxon>
        <taxon>Gammaproteobacteria</taxon>
        <taxon>SAR86 cluster</taxon>
    </lineage>
</organism>
<proteinExistence type="predicted"/>
<dbReference type="SUPFAM" id="SSF54909">
    <property type="entry name" value="Dimeric alpha+beta barrel"/>
    <property type="match status" value="1"/>
</dbReference>
<sequence length="129" mass="14749">MNIKKIISTSLFALILTAPLTQAEVYELRTYTTHEGRLDDLLARFENHTVGLFEMHGLRNVAYWVPQDQADTLIYIIAHPDRESATANWDAFRNNPEWVQARAESRENGALVKGIVSVYMEATPWSPMQ</sequence>
<accession>A0A2A5C9V1</accession>
<dbReference type="Gene3D" id="3.30.70.100">
    <property type="match status" value="1"/>
</dbReference>
<feature type="signal peptide" evidence="1">
    <location>
        <begin position="1"/>
        <end position="23"/>
    </location>
</feature>
<evidence type="ECO:0000313" key="4">
    <source>
        <dbReference type="Proteomes" id="UP000228987"/>
    </source>
</evidence>
<feature type="chain" id="PRO_5012336645" evidence="1">
    <location>
        <begin position="24"/>
        <end position="129"/>
    </location>
</feature>
<dbReference type="InterPro" id="IPR011008">
    <property type="entry name" value="Dimeric_a/b-barrel"/>
</dbReference>
<reference evidence="4" key="1">
    <citation type="submission" date="2017-08" db="EMBL/GenBank/DDBJ databases">
        <title>A dynamic microbial community with high functional redundancy inhabits the cold, oxic subseafloor aquifer.</title>
        <authorList>
            <person name="Tully B.J."/>
            <person name="Wheat C.G."/>
            <person name="Glazer B.T."/>
            <person name="Huber J.A."/>
        </authorList>
    </citation>
    <scope>NUCLEOTIDE SEQUENCE [LARGE SCALE GENOMIC DNA]</scope>
</reference>
<dbReference type="AlphaFoldDB" id="A0A2A5C9V1"/>
<evidence type="ECO:0000313" key="3">
    <source>
        <dbReference type="EMBL" id="PCJ40220.1"/>
    </source>
</evidence>
<keyword evidence="1" id="KW-0732">Signal</keyword>
<gene>
    <name evidence="3" type="ORF">COA71_11980</name>
</gene>
<name>A0A2A5C9V1_9GAMM</name>
<protein>
    <submittedName>
        <fullName evidence="3">NIPSNAP family protein</fullName>
    </submittedName>
</protein>
<evidence type="ECO:0000256" key="1">
    <source>
        <dbReference type="SAM" id="SignalP"/>
    </source>
</evidence>
<dbReference type="Proteomes" id="UP000228987">
    <property type="component" value="Unassembled WGS sequence"/>
</dbReference>
<evidence type="ECO:0000259" key="2">
    <source>
        <dbReference type="Pfam" id="PF07978"/>
    </source>
</evidence>
<feature type="domain" description="NIPSNAP" evidence="2">
    <location>
        <begin position="26"/>
        <end position="127"/>
    </location>
</feature>
<dbReference type="EMBL" id="NVWI01000010">
    <property type="protein sequence ID" value="PCJ40220.1"/>
    <property type="molecule type" value="Genomic_DNA"/>
</dbReference>
<dbReference type="Pfam" id="PF07978">
    <property type="entry name" value="NIPSNAP"/>
    <property type="match status" value="1"/>
</dbReference>
<dbReference type="InterPro" id="IPR012577">
    <property type="entry name" value="NIPSNAP"/>
</dbReference>
<comment type="caution">
    <text evidence="3">The sequence shown here is derived from an EMBL/GenBank/DDBJ whole genome shotgun (WGS) entry which is preliminary data.</text>
</comment>